<evidence type="ECO:0000256" key="1">
    <source>
        <dbReference type="SAM" id="SignalP"/>
    </source>
</evidence>
<feature type="signal peptide" evidence="1">
    <location>
        <begin position="1"/>
        <end position="23"/>
    </location>
</feature>
<keyword evidence="3" id="KW-1185">Reference proteome</keyword>
<keyword evidence="1" id="KW-0732">Signal</keyword>
<gene>
    <name evidence="2" type="ORF">FPE_LOCUS4113</name>
</gene>
<reference evidence="2" key="1">
    <citation type="submission" date="2023-05" db="EMBL/GenBank/DDBJ databases">
        <authorList>
            <person name="Huff M."/>
        </authorList>
    </citation>
    <scope>NUCLEOTIDE SEQUENCE</scope>
</reference>
<organism evidence="2 3">
    <name type="scientific">Fraxinus pennsylvanica</name>
    <dbReference type="NCBI Taxonomy" id="56036"/>
    <lineage>
        <taxon>Eukaryota</taxon>
        <taxon>Viridiplantae</taxon>
        <taxon>Streptophyta</taxon>
        <taxon>Embryophyta</taxon>
        <taxon>Tracheophyta</taxon>
        <taxon>Spermatophyta</taxon>
        <taxon>Magnoliopsida</taxon>
        <taxon>eudicotyledons</taxon>
        <taxon>Gunneridae</taxon>
        <taxon>Pentapetalae</taxon>
        <taxon>asterids</taxon>
        <taxon>lamiids</taxon>
        <taxon>Lamiales</taxon>
        <taxon>Oleaceae</taxon>
        <taxon>Oleeae</taxon>
        <taxon>Fraxinus</taxon>
    </lineage>
</organism>
<evidence type="ECO:0008006" key="4">
    <source>
        <dbReference type="Google" id="ProtNLM"/>
    </source>
</evidence>
<feature type="chain" id="PRO_5042015775" description="Pollen Ole e 1 allergen and extensin family protein" evidence="1">
    <location>
        <begin position="24"/>
        <end position="168"/>
    </location>
</feature>
<dbReference type="PANTHER" id="PTHR47273">
    <property type="entry name" value="EXPRESSED PROTEIN"/>
    <property type="match status" value="1"/>
</dbReference>
<dbReference type="EMBL" id="OU503037">
    <property type="protein sequence ID" value="CAI9756683.1"/>
    <property type="molecule type" value="Genomic_DNA"/>
</dbReference>
<evidence type="ECO:0000313" key="2">
    <source>
        <dbReference type="EMBL" id="CAI9756683.1"/>
    </source>
</evidence>
<dbReference type="PANTHER" id="PTHR47273:SF6">
    <property type="entry name" value="POLLEN OLE E 1 ALLERGEN AND EXTENSIN FAMILY PROTEIN"/>
    <property type="match status" value="1"/>
</dbReference>
<name>A0AAD1YSX5_9LAMI</name>
<accession>A0AAD1YSX5</accession>
<sequence>MDSLVKMVFFNFTLFFCLGMAMAGQENSIIEPSSREDSVNWAGYGEEKLSTVVINGKVICHSKASMRMNPISGASVAVLCGTNGATSKSWAEGTTDDHGEFFIDLPSHLHAIPNLESICCVKVHHLPESSPCRQSFTEKHKGIKLTSIGEGIRTYTTHNIRLMPHKRA</sequence>
<dbReference type="Pfam" id="PF01190">
    <property type="entry name" value="Pollen_Ole_e_1"/>
    <property type="match status" value="1"/>
</dbReference>
<dbReference type="AlphaFoldDB" id="A0AAD1YSX5"/>
<proteinExistence type="predicted"/>
<dbReference type="Proteomes" id="UP000834106">
    <property type="component" value="Chromosome 2"/>
</dbReference>
<protein>
    <recommendedName>
        <fullName evidence="4">Pollen Ole e 1 allergen and extensin family protein</fullName>
    </recommendedName>
</protein>
<evidence type="ECO:0000313" key="3">
    <source>
        <dbReference type="Proteomes" id="UP000834106"/>
    </source>
</evidence>